<dbReference type="GO" id="GO:0020037">
    <property type="term" value="F:heme binding"/>
    <property type="evidence" value="ECO:0007669"/>
    <property type="project" value="InterPro"/>
</dbReference>
<dbReference type="GO" id="GO:0019441">
    <property type="term" value="P:L-tryptophan catabolic process to kynurenine"/>
    <property type="evidence" value="ECO:0007669"/>
    <property type="project" value="InterPro"/>
</dbReference>
<proteinExistence type="predicted"/>
<dbReference type="KEGG" id="mtr:11411215"/>
<organism evidence="3 6">
    <name type="scientific">Medicago truncatula</name>
    <name type="common">Barrel medic</name>
    <name type="synonym">Medicago tribuloides</name>
    <dbReference type="NCBI Taxonomy" id="3880"/>
    <lineage>
        <taxon>Eukaryota</taxon>
        <taxon>Viridiplantae</taxon>
        <taxon>Streptophyta</taxon>
        <taxon>Embryophyta</taxon>
        <taxon>Tracheophyta</taxon>
        <taxon>Spermatophyta</taxon>
        <taxon>Magnoliopsida</taxon>
        <taxon>eudicotyledons</taxon>
        <taxon>Gunneridae</taxon>
        <taxon>Pentapetalae</taxon>
        <taxon>rosids</taxon>
        <taxon>fabids</taxon>
        <taxon>Fabales</taxon>
        <taxon>Fabaceae</taxon>
        <taxon>Papilionoideae</taxon>
        <taxon>50 kb inversion clade</taxon>
        <taxon>NPAAA clade</taxon>
        <taxon>Hologalegina</taxon>
        <taxon>IRL clade</taxon>
        <taxon>Trifolieae</taxon>
        <taxon>Medicago</taxon>
    </lineage>
</organism>
<evidence type="ECO:0000259" key="2">
    <source>
        <dbReference type="Pfam" id="PF07231"/>
    </source>
</evidence>
<accession>G7KGW9</accession>
<dbReference type="Proteomes" id="UP000265566">
    <property type="component" value="Chromosome 5"/>
</dbReference>
<evidence type="ECO:0000313" key="6">
    <source>
        <dbReference type="Proteomes" id="UP000002051"/>
    </source>
</evidence>
<dbReference type="Gene3D" id="1.20.58.480">
    <property type="match status" value="1"/>
</dbReference>
<dbReference type="Gramene" id="rna32601">
    <property type="protein sequence ID" value="RHN57102.1"/>
    <property type="gene ID" value="gene32601"/>
</dbReference>
<dbReference type="EnsemblPlants" id="AES99551">
    <property type="protein sequence ID" value="AES99551"/>
    <property type="gene ID" value="MTR_5g082150"/>
</dbReference>
<dbReference type="EMBL" id="PSQE01000005">
    <property type="protein sequence ID" value="RHN57102.1"/>
    <property type="molecule type" value="Genomic_DNA"/>
</dbReference>
<dbReference type="eggNOG" id="ENOG502S740">
    <property type="taxonomic scope" value="Eukaryota"/>
</dbReference>
<dbReference type="SUPFAM" id="SSF140959">
    <property type="entry name" value="Indolic compounds 2,3-dioxygenase-like"/>
    <property type="match status" value="1"/>
</dbReference>
<sequence>MVDLEWKSKMLNSNIAPKSPKLSLPLPTFHLPLPLTTNDITTASSTLCTTYDNYLHLPHLQTLWYSSTFPNWANEPIIKPALTALEITFCLITTVLSDPRPYINKREWTRRVESLAKSQIHVIALLCDDEEQNTNTCGKAPITELSKIYQDQFRSYSEQSLLPKLATWQKSKQIAQRLFSTVESEMMTCNYTLGLGEQNFNGKPILRYDEICKPNFIHSLETTPFDHIGNHENRILHATHQILESWTRAARVLLERVNNSIDNKTFEKTASEIYAVERIWKILTEIEDLHMMMDPEDFLKLKKQLGLGTRTMNEMKEIHETVPFCFRSKEFVTVTKMCRDLKQKVPEILEVEVDPTGGPGVMEEAMKVYSEKKEFEKVHLLQGLQGIEIEMKRFFYGYKQVLVVMMGSSEMNLECLSRIFLEPTWFPSLDAAKTFLGYYWENSENSRNTW</sequence>
<dbReference type="Proteomes" id="UP000002051">
    <property type="component" value="Chromosome 5"/>
</dbReference>
<evidence type="ECO:0000313" key="3">
    <source>
        <dbReference type="EMBL" id="AES99551.1"/>
    </source>
</evidence>
<keyword evidence="6" id="KW-1185">Reference proteome</keyword>
<dbReference type="InterPro" id="IPR009743">
    <property type="entry name" value="Hs1pro-1_C"/>
</dbReference>
<dbReference type="OMA" id="WSHEPIL"/>
<reference evidence="3 6" key="2">
    <citation type="journal article" date="2014" name="BMC Genomics">
        <title>An improved genome release (version Mt4.0) for the model legume Medicago truncatula.</title>
        <authorList>
            <person name="Tang H."/>
            <person name="Krishnakumar V."/>
            <person name="Bidwell S."/>
            <person name="Rosen B."/>
            <person name="Chan A."/>
            <person name="Zhou S."/>
            <person name="Gentzbittel L."/>
            <person name="Childs K.L."/>
            <person name="Yandell M."/>
            <person name="Gundlach H."/>
            <person name="Mayer K.F."/>
            <person name="Schwartz D.C."/>
            <person name="Town C.D."/>
        </authorList>
    </citation>
    <scope>GENOME REANNOTATION</scope>
    <source>
        <strain evidence="5 6">cv. Jemalong A17</strain>
    </source>
</reference>
<feature type="domain" description="Hs1pro-1 C-terminal" evidence="1">
    <location>
        <begin position="186"/>
        <end position="442"/>
    </location>
</feature>
<dbReference type="AlphaFoldDB" id="G7KGW9"/>
<feature type="domain" description="Nematode resistance protein-like HSPRO1 N-terminal" evidence="2">
    <location>
        <begin position="1"/>
        <end position="183"/>
    </location>
</feature>
<dbReference type="PaxDb" id="3880-AES99551"/>
<dbReference type="InterPro" id="IPR038759">
    <property type="entry name" value="HSPRO1/HSPRO2"/>
</dbReference>
<gene>
    <name evidence="5" type="primary">11411215</name>
    <name evidence="3" type="ordered locus">MTR_5g082150</name>
    <name evidence="4" type="ORF">MtrunA17_Chr5g0436781</name>
</gene>
<dbReference type="Pfam" id="PF07231">
    <property type="entry name" value="Hs1pro-1_N"/>
    <property type="match status" value="1"/>
</dbReference>
<name>G7KGW9_MEDTR</name>
<protein>
    <submittedName>
        <fullName evidence="3">Nematode resistance HSPRO2-like protein</fullName>
    </submittedName>
    <submittedName>
        <fullName evidence="4">Putative nematode resistance protein-like HSPRO1</fullName>
    </submittedName>
</protein>
<reference evidence="4" key="4">
    <citation type="journal article" date="2018" name="Nat. Plants">
        <title>Whole-genome landscape of Medicago truncatula symbiotic genes.</title>
        <authorList>
            <person name="Pecrix Y."/>
            <person name="Gamas P."/>
            <person name="Carrere S."/>
        </authorList>
    </citation>
    <scope>NUCLEOTIDE SEQUENCE</scope>
    <source>
        <tissue evidence="4">Leaves</tissue>
    </source>
</reference>
<dbReference type="PANTHER" id="PTHR34795:SF2">
    <property type="entry name" value="NEMATODE RESISTANCE HSPRO2-LIKE PROTEIN"/>
    <property type="match status" value="1"/>
</dbReference>
<dbReference type="Pfam" id="PF07014">
    <property type="entry name" value="Hs1pro-1_C"/>
    <property type="match status" value="1"/>
</dbReference>
<dbReference type="GO" id="GO:0006952">
    <property type="term" value="P:defense response"/>
    <property type="evidence" value="ECO:0007669"/>
    <property type="project" value="InterPro"/>
</dbReference>
<reference evidence="3 6" key="1">
    <citation type="journal article" date="2011" name="Nature">
        <title>The Medicago genome provides insight into the evolution of rhizobial symbioses.</title>
        <authorList>
            <person name="Young N.D."/>
            <person name="Debelle F."/>
            <person name="Oldroyd G.E."/>
            <person name="Geurts R."/>
            <person name="Cannon S.B."/>
            <person name="Udvardi M.K."/>
            <person name="Benedito V.A."/>
            <person name="Mayer K.F."/>
            <person name="Gouzy J."/>
            <person name="Schoof H."/>
            <person name="Van de Peer Y."/>
            <person name="Proost S."/>
            <person name="Cook D.R."/>
            <person name="Meyers B.C."/>
            <person name="Spannagl M."/>
            <person name="Cheung F."/>
            <person name="De Mita S."/>
            <person name="Krishnakumar V."/>
            <person name="Gundlach H."/>
            <person name="Zhou S."/>
            <person name="Mudge J."/>
            <person name="Bharti A.K."/>
            <person name="Murray J.D."/>
            <person name="Naoumkina M.A."/>
            <person name="Rosen B."/>
            <person name="Silverstein K.A."/>
            <person name="Tang H."/>
            <person name="Rombauts S."/>
            <person name="Zhao P.X."/>
            <person name="Zhou P."/>
            <person name="Barbe V."/>
            <person name="Bardou P."/>
            <person name="Bechner M."/>
            <person name="Bellec A."/>
            <person name="Berger A."/>
            <person name="Berges H."/>
            <person name="Bidwell S."/>
            <person name="Bisseling T."/>
            <person name="Choisne N."/>
            <person name="Couloux A."/>
            <person name="Denny R."/>
            <person name="Deshpande S."/>
            <person name="Dai X."/>
            <person name="Doyle J.J."/>
            <person name="Dudez A.M."/>
            <person name="Farmer A.D."/>
            <person name="Fouteau S."/>
            <person name="Franken C."/>
            <person name="Gibelin C."/>
            <person name="Gish J."/>
            <person name="Goldstein S."/>
            <person name="Gonzalez A.J."/>
            <person name="Green P.J."/>
            <person name="Hallab A."/>
            <person name="Hartog M."/>
            <person name="Hua A."/>
            <person name="Humphray S.J."/>
            <person name="Jeong D.H."/>
            <person name="Jing Y."/>
            <person name="Jocker A."/>
            <person name="Kenton S.M."/>
            <person name="Kim D.J."/>
            <person name="Klee K."/>
            <person name="Lai H."/>
            <person name="Lang C."/>
            <person name="Lin S."/>
            <person name="Macmil S.L."/>
            <person name="Magdelenat G."/>
            <person name="Matthews L."/>
            <person name="McCorrison J."/>
            <person name="Monaghan E.L."/>
            <person name="Mun J.H."/>
            <person name="Najar F.Z."/>
            <person name="Nicholson C."/>
            <person name="Noirot C."/>
            <person name="O'Bleness M."/>
            <person name="Paule C.R."/>
            <person name="Poulain J."/>
            <person name="Prion F."/>
            <person name="Qin B."/>
            <person name="Qu C."/>
            <person name="Retzel E.F."/>
            <person name="Riddle C."/>
            <person name="Sallet E."/>
            <person name="Samain S."/>
            <person name="Samson N."/>
            <person name="Sanders I."/>
            <person name="Saurat O."/>
            <person name="Scarpelli C."/>
            <person name="Schiex T."/>
            <person name="Segurens B."/>
            <person name="Severin A.J."/>
            <person name="Sherrier D.J."/>
            <person name="Shi R."/>
            <person name="Sims S."/>
            <person name="Singer S.R."/>
            <person name="Sinharoy S."/>
            <person name="Sterck L."/>
            <person name="Viollet A."/>
            <person name="Wang B.B."/>
            <person name="Wang K."/>
            <person name="Wang M."/>
            <person name="Wang X."/>
            <person name="Warfsmann J."/>
            <person name="Weissenbach J."/>
            <person name="White D.D."/>
            <person name="White J.D."/>
            <person name="Wiley G.B."/>
            <person name="Wincker P."/>
            <person name="Xing Y."/>
            <person name="Yang L."/>
            <person name="Yao Z."/>
            <person name="Ying F."/>
            <person name="Zhai J."/>
            <person name="Zhou L."/>
            <person name="Zuber A."/>
            <person name="Denarie J."/>
            <person name="Dixon R.A."/>
            <person name="May G.D."/>
            <person name="Schwartz D.C."/>
            <person name="Rogers J."/>
            <person name="Quetier F."/>
            <person name="Town C.D."/>
            <person name="Roe B.A."/>
        </authorList>
    </citation>
    <scope>NUCLEOTIDE SEQUENCE [LARGE SCALE GENOMIC DNA]</scope>
    <source>
        <strain evidence="3">A17</strain>
        <strain evidence="5 6">cv. Jemalong A17</strain>
    </source>
</reference>
<evidence type="ECO:0000313" key="4">
    <source>
        <dbReference type="EMBL" id="RHN57102.1"/>
    </source>
</evidence>
<dbReference type="GO" id="GO:0046872">
    <property type="term" value="F:metal ion binding"/>
    <property type="evidence" value="ECO:0007669"/>
    <property type="project" value="InterPro"/>
</dbReference>
<dbReference type="EMBL" id="CM001221">
    <property type="protein sequence ID" value="AES99551.1"/>
    <property type="molecule type" value="Genomic_DNA"/>
</dbReference>
<evidence type="ECO:0000259" key="1">
    <source>
        <dbReference type="Pfam" id="PF07014"/>
    </source>
</evidence>
<evidence type="ECO:0000313" key="5">
    <source>
        <dbReference type="EnsemblPlants" id="AES99551"/>
    </source>
</evidence>
<reference evidence="5" key="3">
    <citation type="submission" date="2015-04" db="UniProtKB">
        <authorList>
            <consortium name="EnsemblPlants"/>
        </authorList>
    </citation>
    <scope>IDENTIFICATION</scope>
    <source>
        <strain evidence="5">cv. Jemalong A17</strain>
    </source>
</reference>
<dbReference type="STRING" id="3880.G7KGW9"/>
<dbReference type="PANTHER" id="PTHR34795">
    <property type="entry name" value="NEMATODE RESISTANCE PROTEIN-LIKE HSPRO1"/>
    <property type="match status" value="1"/>
</dbReference>
<dbReference type="InterPro" id="IPR037217">
    <property type="entry name" value="Trp/Indoleamine_2_3_dOase-like"/>
</dbReference>
<dbReference type="InterPro" id="IPR009869">
    <property type="entry name" value="HSPRO1_N"/>
</dbReference>
<dbReference type="OrthoDB" id="188455at2759"/>
<dbReference type="HOGENOM" id="CLU_036144_0_0_1"/>